<feature type="repeat" description="ANK" evidence="1">
    <location>
        <begin position="33"/>
        <end position="65"/>
    </location>
</feature>
<feature type="region of interest" description="Disordered" evidence="2">
    <location>
        <begin position="95"/>
        <end position="114"/>
    </location>
</feature>
<dbReference type="InterPro" id="IPR036770">
    <property type="entry name" value="Ankyrin_rpt-contain_sf"/>
</dbReference>
<comment type="caution">
    <text evidence="3">The sequence shown here is derived from an EMBL/GenBank/DDBJ whole genome shotgun (WGS) entry which is preliminary data.</text>
</comment>
<dbReference type="OrthoDB" id="5314041at2759"/>
<name>A0A8J2QQG7_9NEOP</name>
<evidence type="ECO:0000256" key="2">
    <source>
        <dbReference type="SAM" id="MobiDB-lite"/>
    </source>
</evidence>
<gene>
    <name evidence="3" type="ORF">DCHRY22_LOCUS7574</name>
</gene>
<organism evidence="3 4">
    <name type="scientific">Danaus chrysippus</name>
    <name type="common">African queen</name>
    <dbReference type="NCBI Taxonomy" id="151541"/>
    <lineage>
        <taxon>Eukaryota</taxon>
        <taxon>Metazoa</taxon>
        <taxon>Ecdysozoa</taxon>
        <taxon>Arthropoda</taxon>
        <taxon>Hexapoda</taxon>
        <taxon>Insecta</taxon>
        <taxon>Pterygota</taxon>
        <taxon>Neoptera</taxon>
        <taxon>Endopterygota</taxon>
        <taxon>Lepidoptera</taxon>
        <taxon>Glossata</taxon>
        <taxon>Ditrysia</taxon>
        <taxon>Papilionoidea</taxon>
        <taxon>Nymphalidae</taxon>
        <taxon>Danainae</taxon>
        <taxon>Danaini</taxon>
        <taxon>Danaina</taxon>
        <taxon>Danaus</taxon>
        <taxon>Anosia</taxon>
    </lineage>
</organism>
<sequence>MERSKEKLKNNIINNNEGEVQEALNAGLDPNLEGGWPIRLAARYGLYSMVKLFILYGANPHILSEAGKTVEDLAKGYKLHYLLNSPVNNNLLQASASPISRRPRTDVRDANHSHRNLSPSVARFFDLTSRQPSLTPPPSPRRVLPSTNTARLLN</sequence>
<accession>A0A8J2QQG7</accession>
<dbReference type="SUPFAM" id="SSF48403">
    <property type="entry name" value="Ankyrin repeat"/>
    <property type="match status" value="1"/>
</dbReference>
<feature type="compositionally biased region" description="Polar residues" evidence="2">
    <location>
        <begin position="145"/>
        <end position="154"/>
    </location>
</feature>
<protein>
    <submittedName>
        <fullName evidence="3">(African queen) hypothetical protein</fullName>
    </submittedName>
</protein>
<feature type="region of interest" description="Disordered" evidence="2">
    <location>
        <begin position="129"/>
        <end position="154"/>
    </location>
</feature>
<evidence type="ECO:0000256" key="1">
    <source>
        <dbReference type="PROSITE-ProRule" id="PRU00023"/>
    </source>
</evidence>
<reference evidence="3" key="1">
    <citation type="submission" date="2021-09" db="EMBL/GenBank/DDBJ databases">
        <authorList>
            <person name="Martin H S."/>
        </authorList>
    </citation>
    <scope>NUCLEOTIDE SEQUENCE</scope>
</reference>
<evidence type="ECO:0000313" key="3">
    <source>
        <dbReference type="EMBL" id="CAG9567026.1"/>
    </source>
</evidence>
<evidence type="ECO:0000313" key="4">
    <source>
        <dbReference type="Proteomes" id="UP000789524"/>
    </source>
</evidence>
<proteinExistence type="predicted"/>
<dbReference type="EMBL" id="CAKASE010000057">
    <property type="protein sequence ID" value="CAG9567026.1"/>
    <property type="molecule type" value="Genomic_DNA"/>
</dbReference>
<keyword evidence="4" id="KW-1185">Reference proteome</keyword>
<dbReference type="AlphaFoldDB" id="A0A8J2QQG7"/>
<dbReference type="PROSITE" id="PS50088">
    <property type="entry name" value="ANK_REPEAT"/>
    <property type="match status" value="1"/>
</dbReference>
<dbReference type="Proteomes" id="UP000789524">
    <property type="component" value="Unassembled WGS sequence"/>
</dbReference>
<dbReference type="Gene3D" id="1.25.40.20">
    <property type="entry name" value="Ankyrin repeat-containing domain"/>
    <property type="match status" value="1"/>
</dbReference>
<keyword evidence="1" id="KW-0040">ANK repeat</keyword>
<dbReference type="InterPro" id="IPR002110">
    <property type="entry name" value="Ankyrin_rpt"/>
</dbReference>
<feature type="compositionally biased region" description="Basic and acidic residues" evidence="2">
    <location>
        <begin position="103"/>
        <end position="112"/>
    </location>
</feature>